<organism evidence="4 5">
    <name type="scientific">Woeseia oceani</name>
    <dbReference type="NCBI Taxonomy" id="1548547"/>
    <lineage>
        <taxon>Bacteria</taxon>
        <taxon>Pseudomonadati</taxon>
        <taxon>Pseudomonadota</taxon>
        <taxon>Gammaproteobacteria</taxon>
        <taxon>Woeseiales</taxon>
        <taxon>Woeseiaceae</taxon>
        <taxon>Woeseia</taxon>
    </lineage>
</organism>
<dbReference type="Pfam" id="PF11954">
    <property type="entry name" value="DUF3471"/>
    <property type="match status" value="1"/>
</dbReference>
<dbReference type="RefSeq" id="WP_068617871.1">
    <property type="nucleotide sequence ID" value="NZ_CP016268.1"/>
</dbReference>
<dbReference type="InterPro" id="IPR012338">
    <property type="entry name" value="Beta-lactam/transpept-like"/>
</dbReference>
<dbReference type="EMBL" id="CP016268">
    <property type="protein sequence ID" value="ANO52497.1"/>
    <property type="molecule type" value="Genomic_DNA"/>
</dbReference>
<dbReference type="SUPFAM" id="SSF56601">
    <property type="entry name" value="beta-lactamase/transpeptidase-like"/>
    <property type="match status" value="1"/>
</dbReference>
<protein>
    <recommendedName>
        <fullName evidence="6">Serine hydrolase</fullName>
    </recommendedName>
</protein>
<evidence type="ECO:0008006" key="6">
    <source>
        <dbReference type="Google" id="ProtNLM"/>
    </source>
</evidence>
<dbReference type="PANTHER" id="PTHR46825">
    <property type="entry name" value="D-ALANYL-D-ALANINE-CARBOXYPEPTIDASE/ENDOPEPTIDASE AMPH"/>
    <property type="match status" value="1"/>
</dbReference>
<dbReference type="Pfam" id="PF00144">
    <property type="entry name" value="Beta-lactamase"/>
    <property type="match status" value="1"/>
</dbReference>
<name>A0A193LJ10_9GAMM</name>
<dbReference type="InterPro" id="IPR050491">
    <property type="entry name" value="AmpC-like"/>
</dbReference>
<evidence type="ECO:0000259" key="2">
    <source>
        <dbReference type="Pfam" id="PF00144"/>
    </source>
</evidence>
<dbReference type="STRING" id="1548547.BA177_16060"/>
<dbReference type="Gene3D" id="3.40.710.10">
    <property type="entry name" value="DD-peptidase/beta-lactamase superfamily"/>
    <property type="match status" value="1"/>
</dbReference>
<sequence length="502" mass="56308">MSRTALLIGTALVGLLLSTAQAVARDVDVERFTAIVEEGKELWQVPGLAVALIEDGNVVFQRGFGMTADDGSAVDEHTLFSNASTTKAMVSAGVLMLVDEGKLTLDDPVIDYLPELHFHRDAQPQQVTVRDLLAHRTGLPSTDFWTFRQLMPLEEQVRKMRLVAPAAAPRTRLIYQNTMYELAGMIIQRLTGQRWDQFLRQRLWSPLGMDETYGTRGQIPEGKALVTPHDIVDGKVQAIPYDLPPNLEDAAGSAWSSVHDMSIWAQFLLNGGIASNGERILSEESIAAMFEPAQLVSADDYYPSAELTKPNWRSYALGWYQQDFQGRKIDYHTGTLDGLVAIIGLDRAEQRAVIVLQNMGGSELRHALLWEAMDKREVTARTDWLQGVFDIYAARDAKRAERWAGLEKSRLKRTRTSVDMDDYLGTYSNAVLGEVRLMRRGRDLILKTGMYEYDVSHWHLDTFLVNYVAWSSGTFADFGIDPHGKVATMEVFGQTFEKLAEQ</sequence>
<keyword evidence="1" id="KW-0732">Signal</keyword>
<evidence type="ECO:0000259" key="3">
    <source>
        <dbReference type="Pfam" id="PF11954"/>
    </source>
</evidence>
<dbReference type="PANTHER" id="PTHR46825:SF15">
    <property type="entry name" value="BETA-LACTAMASE-RELATED DOMAIN-CONTAINING PROTEIN"/>
    <property type="match status" value="1"/>
</dbReference>
<feature type="domain" description="Beta-lactamase-related" evidence="2">
    <location>
        <begin position="40"/>
        <end position="371"/>
    </location>
</feature>
<gene>
    <name evidence="4" type="ORF">BA177_16060</name>
</gene>
<dbReference type="InterPro" id="IPR021860">
    <property type="entry name" value="Peptidase_S12_Pab87-rel_C"/>
</dbReference>
<dbReference type="OrthoDB" id="119951at2"/>
<keyword evidence="5" id="KW-1185">Reference proteome</keyword>
<feature type="signal peptide" evidence="1">
    <location>
        <begin position="1"/>
        <end position="24"/>
    </location>
</feature>
<feature type="chain" id="PRO_5008260290" description="Serine hydrolase" evidence="1">
    <location>
        <begin position="25"/>
        <end position="502"/>
    </location>
</feature>
<dbReference type="InterPro" id="IPR001466">
    <property type="entry name" value="Beta-lactam-related"/>
</dbReference>
<evidence type="ECO:0000256" key="1">
    <source>
        <dbReference type="SAM" id="SignalP"/>
    </source>
</evidence>
<evidence type="ECO:0000313" key="4">
    <source>
        <dbReference type="EMBL" id="ANO52497.1"/>
    </source>
</evidence>
<dbReference type="AlphaFoldDB" id="A0A193LJ10"/>
<dbReference type="Gene3D" id="2.40.128.600">
    <property type="match status" value="1"/>
</dbReference>
<dbReference type="Proteomes" id="UP000092695">
    <property type="component" value="Chromosome"/>
</dbReference>
<proteinExistence type="predicted"/>
<dbReference type="KEGG" id="woc:BA177_16060"/>
<accession>A0A193LJ10</accession>
<evidence type="ECO:0000313" key="5">
    <source>
        <dbReference type="Proteomes" id="UP000092695"/>
    </source>
</evidence>
<feature type="domain" description="Peptidase S12 Pab87-related C-terminal" evidence="3">
    <location>
        <begin position="412"/>
        <end position="492"/>
    </location>
</feature>
<reference evidence="4 5" key="1">
    <citation type="submission" date="2016-06" db="EMBL/GenBank/DDBJ databases">
        <title>Complete genome sequence of a deep-branching marine Gamma Proteobacterium Woeseia oceani type strain XK5.</title>
        <authorList>
            <person name="Mu D."/>
            <person name="Du Z."/>
        </authorList>
    </citation>
    <scope>NUCLEOTIDE SEQUENCE [LARGE SCALE GENOMIC DNA]</scope>
    <source>
        <strain evidence="4 5">XK5</strain>
    </source>
</reference>